<reference evidence="3 4" key="1">
    <citation type="submission" date="2025-04" db="UniProtKB">
        <authorList>
            <consortium name="RefSeq"/>
        </authorList>
    </citation>
    <scope>IDENTIFICATION</scope>
    <source>
        <tissue evidence="3 4">Whole organism</tissue>
    </source>
</reference>
<dbReference type="OrthoDB" id="546383at2759"/>
<dbReference type="RefSeq" id="XP_018012655.1">
    <property type="nucleotide sequence ID" value="XM_018157166.2"/>
</dbReference>
<evidence type="ECO:0000313" key="2">
    <source>
        <dbReference type="Proteomes" id="UP000694843"/>
    </source>
</evidence>
<name>A0A8B7NGA2_HYAAZ</name>
<proteinExistence type="predicted"/>
<sequence length="133" mass="14647">MVGPAPGRGGHEARNLQPSSAETPAVKEKSATERVWDHLRYASCPAHQLQTSANHLHPTIHHLHHHSQTSQLTSGPPCTIQSLDTSAVTTSGEYGRFPRGSEAVGRAPVYRPLQHVLDRSYAGQRYRNHSFNL</sequence>
<organism evidence="2 3">
    <name type="scientific">Hyalella azteca</name>
    <name type="common">Amphipod</name>
    <dbReference type="NCBI Taxonomy" id="294128"/>
    <lineage>
        <taxon>Eukaryota</taxon>
        <taxon>Metazoa</taxon>
        <taxon>Ecdysozoa</taxon>
        <taxon>Arthropoda</taxon>
        <taxon>Crustacea</taxon>
        <taxon>Multicrustacea</taxon>
        <taxon>Malacostraca</taxon>
        <taxon>Eumalacostraca</taxon>
        <taxon>Peracarida</taxon>
        <taxon>Amphipoda</taxon>
        <taxon>Senticaudata</taxon>
        <taxon>Talitrida</taxon>
        <taxon>Talitroidea</taxon>
        <taxon>Hyalellidae</taxon>
        <taxon>Hyalella</taxon>
    </lineage>
</organism>
<accession>A0A8B7NGA2</accession>
<dbReference type="Proteomes" id="UP000694843">
    <property type="component" value="Unplaced"/>
</dbReference>
<protein>
    <submittedName>
        <fullName evidence="3 4">Uncharacterized protein LOC108669761</fullName>
    </submittedName>
</protein>
<gene>
    <name evidence="3 4" type="primary">LOC108669761</name>
</gene>
<dbReference type="GeneID" id="108669761"/>
<evidence type="ECO:0000313" key="4">
    <source>
        <dbReference type="RefSeq" id="XP_047741360.1"/>
    </source>
</evidence>
<dbReference type="AlphaFoldDB" id="A0A8B7NGA2"/>
<keyword evidence="2" id="KW-1185">Reference proteome</keyword>
<dbReference type="RefSeq" id="XP_047741360.1">
    <property type="nucleotide sequence ID" value="XM_047885404.1"/>
</dbReference>
<feature type="region of interest" description="Disordered" evidence="1">
    <location>
        <begin position="1"/>
        <end position="31"/>
    </location>
</feature>
<evidence type="ECO:0000313" key="3">
    <source>
        <dbReference type="RefSeq" id="XP_018012655.1"/>
    </source>
</evidence>
<evidence type="ECO:0000256" key="1">
    <source>
        <dbReference type="SAM" id="MobiDB-lite"/>
    </source>
</evidence>
<dbReference type="KEGG" id="hazt:108669761"/>